<accession>A0A4Z0H1Y0</accession>
<dbReference type="AlphaFoldDB" id="A0A4Z0H1Y0"/>
<feature type="compositionally biased region" description="Low complexity" evidence="1">
    <location>
        <begin position="31"/>
        <end position="41"/>
    </location>
</feature>
<dbReference type="RefSeq" id="WP_135340381.1">
    <property type="nucleotide sequence ID" value="NZ_JBHLTX010000012.1"/>
</dbReference>
<feature type="compositionally biased region" description="Basic and acidic residues" evidence="1">
    <location>
        <begin position="116"/>
        <end position="128"/>
    </location>
</feature>
<organism evidence="3 4">
    <name type="scientific">Streptomyces palmae</name>
    <dbReference type="NCBI Taxonomy" id="1701085"/>
    <lineage>
        <taxon>Bacteria</taxon>
        <taxon>Bacillati</taxon>
        <taxon>Actinomycetota</taxon>
        <taxon>Actinomycetes</taxon>
        <taxon>Kitasatosporales</taxon>
        <taxon>Streptomycetaceae</taxon>
        <taxon>Streptomyces</taxon>
    </lineage>
</organism>
<dbReference type="EMBL" id="SRID01000192">
    <property type="protein sequence ID" value="TGB03359.1"/>
    <property type="molecule type" value="Genomic_DNA"/>
</dbReference>
<dbReference type="Proteomes" id="UP000297948">
    <property type="component" value="Unassembled WGS sequence"/>
</dbReference>
<comment type="caution">
    <text evidence="3">The sequence shown here is derived from an EMBL/GenBank/DDBJ whole genome shotgun (WGS) entry which is preliminary data.</text>
</comment>
<gene>
    <name evidence="3" type="ORF">E4099_19535</name>
</gene>
<sequence length="325" mass="33491">MSYNQPGPYGQPQQPGPYGQPPQPPQPPQGGQPNPYAQPTLPGYPLPGQPGQPGQSGQSGQPNPYGQPMQPGGYSQPQPPMPPQGGGNKKKTIAIVAVAAVVAAAVVGGVLLLGGGDDKKDEKAKDNPKVTAPGSDGKQTPAAPATKKYKLTPPTALDGVWNVNADGVKDETDLTEAEKLQQKAIPGLESPHPVSATYKGSGAESGGNVQFNGSWGNVTNPELAVDSAFKSEAESSAKVPNVKIRPVGQPQKVNPAGFDGTIMKCQLFTVSASTGTQTTEFPLCIWGDPGTVGEIALVNATSNKSIQDGAALTAKFRKESLTQTQ</sequence>
<feature type="compositionally biased region" description="Pro residues" evidence="1">
    <location>
        <begin position="14"/>
        <end position="30"/>
    </location>
</feature>
<protein>
    <submittedName>
        <fullName evidence="3">Uncharacterized protein</fullName>
    </submittedName>
</protein>
<feature type="region of interest" description="Disordered" evidence="1">
    <location>
        <begin position="113"/>
        <end position="150"/>
    </location>
</feature>
<keyword evidence="2" id="KW-0472">Membrane</keyword>
<evidence type="ECO:0000256" key="2">
    <source>
        <dbReference type="SAM" id="Phobius"/>
    </source>
</evidence>
<name>A0A4Z0H1Y0_9ACTN</name>
<evidence type="ECO:0000313" key="3">
    <source>
        <dbReference type="EMBL" id="TGB03359.1"/>
    </source>
</evidence>
<evidence type="ECO:0000313" key="4">
    <source>
        <dbReference type="Proteomes" id="UP000297948"/>
    </source>
</evidence>
<keyword evidence="2" id="KW-0812">Transmembrane</keyword>
<feature type="region of interest" description="Disordered" evidence="1">
    <location>
        <begin position="1"/>
        <end position="89"/>
    </location>
</feature>
<dbReference type="OrthoDB" id="4350888at2"/>
<evidence type="ECO:0000256" key="1">
    <source>
        <dbReference type="SAM" id="MobiDB-lite"/>
    </source>
</evidence>
<feature type="compositionally biased region" description="Low complexity" evidence="1">
    <location>
        <begin position="52"/>
        <end position="76"/>
    </location>
</feature>
<proteinExistence type="predicted"/>
<keyword evidence="2" id="KW-1133">Transmembrane helix</keyword>
<reference evidence="3 4" key="1">
    <citation type="submission" date="2019-03" db="EMBL/GenBank/DDBJ databases">
        <authorList>
            <person name="Gonzalez-Pimentel J.L."/>
        </authorList>
    </citation>
    <scope>NUCLEOTIDE SEQUENCE [LARGE SCALE GENOMIC DNA]</scope>
    <source>
        <strain evidence="3 4">JCM 31289</strain>
    </source>
</reference>
<keyword evidence="4" id="KW-1185">Reference proteome</keyword>
<feature type="compositionally biased region" description="Low complexity" evidence="1">
    <location>
        <begin position="1"/>
        <end position="13"/>
    </location>
</feature>
<feature type="transmembrane region" description="Helical" evidence="2">
    <location>
        <begin position="93"/>
        <end position="113"/>
    </location>
</feature>